<dbReference type="Proteomes" id="UP000678545">
    <property type="component" value="Unassembled WGS sequence"/>
</dbReference>
<dbReference type="EMBL" id="JAGSPJ010000003">
    <property type="protein sequence ID" value="MBR7800030.1"/>
    <property type="molecule type" value="Genomic_DNA"/>
</dbReference>
<organism evidence="3 4">
    <name type="scientific">Undibacterium fentianense</name>
    <dbReference type="NCBI Taxonomy" id="2828728"/>
    <lineage>
        <taxon>Bacteria</taxon>
        <taxon>Pseudomonadati</taxon>
        <taxon>Pseudomonadota</taxon>
        <taxon>Betaproteobacteria</taxon>
        <taxon>Burkholderiales</taxon>
        <taxon>Oxalobacteraceae</taxon>
        <taxon>Undibacterium</taxon>
    </lineage>
</organism>
<evidence type="ECO:0000313" key="4">
    <source>
        <dbReference type="Proteomes" id="UP000678545"/>
    </source>
</evidence>
<keyword evidence="4" id="KW-1185">Reference proteome</keyword>
<dbReference type="AlphaFoldDB" id="A0A941E0C8"/>
<feature type="region of interest" description="Disordered" evidence="1">
    <location>
        <begin position="112"/>
        <end position="132"/>
    </location>
</feature>
<sequence>MQKNLSTSVTILAILGILYAPTSSAHEHFHHAPKIIKRHSVRYYDHIYYPNHHAYYAKEARTWYWFERGRWHSAYNRPYAIRADIGGITLRLSSPIPYGDHRIREQYYGPRIERHHTGPNSMNDPDYRRDRW</sequence>
<accession>A0A941E0C8</accession>
<evidence type="ECO:0000256" key="1">
    <source>
        <dbReference type="SAM" id="MobiDB-lite"/>
    </source>
</evidence>
<reference evidence="3" key="1">
    <citation type="submission" date="2021-04" db="EMBL/GenBank/DDBJ databases">
        <title>novel species isolated from subtropical streams in China.</title>
        <authorList>
            <person name="Lu H."/>
        </authorList>
    </citation>
    <scope>NUCLEOTIDE SEQUENCE</scope>
    <source>
        <strain evidence="3">FT137W</strain>
    </source>
</reference>
<feature type="signal peptide" evidence="2">
    <location>
        <begin position="1"/>
        <end position="25"/>
    </location>
</feature>
<feature type="chain" id="PRO_5036921919" evidence="2">
    <location>
        <begin position="26"/>
        <end position="132"/>
    </location>
</feature>
<keyword evidence="2" id="KW-0732">Signal</keyword>
<name>A0A941E0C8_9BURK</name>
<dbReference type="RefSeq" id="WP_212675170.1">
    <property type="nucleotide sequence ID" value="NZ_JAGSPJ010000003.1"/>
</dbReference>
<protein>
    <submittedName>
        <fullName evidence="3">Uncharacterized protein</fullName>
    </submittedName>
</protein>
<evidence type="ECO:0000313" key="3">
    <source>
        <dbReference type="EMBL" id="MBR7800030.1"/>
    </source>
</evidence>
<evidence type="ECO:0000256" key="2">
    <source>
        <dbReference type="SAM" id="SignalP"/>
    </source>
</evidence>
<gene>
    <name evidence="3" type="ORF">KDM90_08470</name>
</gene>
<proteinExistence type="predicted"/>
<comment type="caution">
    <text evidence="3">The sequence shown here is derived from an EMBL/GenBank/DDBJ whole genome shotgun (WGS) entry which is preliminary data.</text>
</comment>